<dbReference type="STRING" id="111780.Sta7437_0204"/>
<dbReference type="AlphaFoldDB" id="K9XQ77"/>
<proteinExistence type="predicted"/>
<evidence type="ECO:0000313" key="2">
    <source>
        <dbReference type="Proteomes" id="UP000010473"/>
    </source>
</evidence>
<name>K9XQ77_STAC7</name>
<reference evidence="2" key="1">
    <citation type="journal article" date="2013" name="Proc. Natl. Acad. Sci. U.S.A.">
        <title>Improving the coverage of the cyanobacterial phylum using diversity-driven genome sequencing.</title>
        <authorList>
            <person name="Shih P.M."/>
            <person name="Wu D."/>
            <person name="Latifi A."/>
            <person name="Axen S.D."/>
            <person name="Fewer D.P."/>
            <person name="Talla E."/>
            <person name="Calteau A."/>
            <person name="Cai F."/>
            <person name="Tandeau de Marsac N."/>
            <person name="Rippka R."/>
            <person name="Herdman M."/>
            <person name="Sivonen K."/>
            <person name="Coursin T."/>
            <person name="Laurent T."/>
            <person name="Goodwin L."/>
            <person name="Nolan M."/>
            <person name="Davenport K.W."/>
            <person name="Han C.S."/>
            <person name="Rubin E.M."/>
            <person name="Eisen J.A."/>
            <person name="Woyke T."/>
            <person name="Gugger M."/>
            <person name="Kerfeld C.A."/>
        </authorList>
    </citation>
    <scope>NUCLEOTIDE SEQUENCE [LARGE SCALE GENOMIC DNA]</scope>
    <source>
        <strain evidence="2">ATCC 29371 / PCC 7437</strain>
    </source>
</reference>
<dbReference type="EMBL" id="CP003653">
    <property type="protein sequence ID" value="AFZ33822.1"/>
    <property type="molecule type" value="Genomic_DNA"/>
</dbReference>
<sequence>MNRDKEILLDLIEACNLILLFSNNKEVDLKILWEVIQTSIPQLLAQALAAFESE</sequence>
<keyword evidence="2" id="KW-1185">Reference proteome</keyword>
<accession>K9XQ77</accession>
<organism evidence="1 2">
    <name type="scientific">Stanieria cyanosphaera (strain ATCC 29371 / PCC 7437)</name>
    <dbReference type="NCBI Taxonomy" id="111780"/>
    <lineage>
        <taxon>Bacteria</taxon>
        <taxon>Bacillati</taxon>
        <taxon>Cyanobacteriota</taxon>
        <taxon>Cyanophyceae</taxon>
        <taxon>Pleurocapsales</taxon>
        <taxon>Dermocarpellaceae</taxon>
        <taxon>Stanieria</taxon>
    </lineage>
</organism>
<dbReference type="HOGENOM" id="CLU_3048197_0_0_3"/>
<gene>
    <name evidence="1" type="ordered locus">Sta7437_0204</name>
</gene>
<evidence type="ECO:0000313" key="1">
    <source>
        <dbReference type="EMBL" id="AFZ33822.1"/>
    </source>
</evidence>
<dbReference type="KEGG" id="scs:Sta7437_0204"/>
<dbReference type="Proteomes" id="UP000010473">
    <property type="component" value="Chromosome"/>
</dbReference>
<dbReference type="RefSeq" id="WP_015191495.1">
    <property type="nucleotide sequence ID" value="NC_019748.1"/>
</dbReference>
<protein>
    <submittedName>
        <fullName evidence="1">Uncharacterized protein</fullName>
    </submittedName>
</protein>